<gene>
    <name evidence="2" type="ORF">FVW59_14310</name>
</gene>
<sequence>MQSALTGFIQLLRSHELRVSPAETLDAMAVASTLGYADRERLRDGLALSLAKSAREEAILLRCFDQYFGRELAGEKPSAATPAASEAAPAPDQDSEDARQLQDGAAEFPELAEALQSPLLQQLLEDNRTELSLSLGQAAAATGLGNIRMFTQKGQYTRRMLDALGEETLRRAVVALEQADSPLLELLKGYRDHLRQQVREYVEREYLLNAQGHNRQFMDDILRRTRLNQLEQRYMDEVRELVRKMARKLAARHSRKPKVQKRGQLDMGRTLRRGIAHDGIMFHTYWRKVRRDKPQILALCDVSGSVAAYAKFLLLFLYSLQDVLPRVRSFAFSSHLGEISDLFREHPVEKAIELANWRYGGATDYGRSLEDFAELALADVSSSTTVIVLGDARNNGGDPKLEIMQGIYQRARRVIWLNPESRRAWGSGDSEMLRYQSACHFAAECNNLQQLERIIDQLLRLNH</sequence>
<feature type="region of interest" description="Disordered" evidence="1">
    <location>
        <begin position="75"/>
        <end position="100"/>
    </location>
</feature>
<evidence type="ECO:0000313" key="2">
    <source>
        <dbReference type="EMBL" id="TXS90508.1"/>
    </source>
</evidence>
<dbReference type="Proteomes" id="UP000321933">
    <property type="component" value="Unassembled WGS sequence"/>
</dbReference>
<comment type="caution">
    <text evidence="2">The sequence shown here is derived from an EMBL/GenBank/DDBJ whole genome shotgun (WGS) entry which is preliminary data.</text>
</comment>
<evidence type="ECO:0000256" key="1">
    <source>
        <dbReference type="SAM" id="MobiDB-lite"/>
    </source>
</evidence>
<reference evidence="2 3" key="1">
    <citation type="submission" date="2019-08" db="EMBL/GenBank/DDBJ databases">
        <title>Parahaliea maris sp. nov., isolated from the surface seawater.</title>
        <authorList>
            <person name="Liu Y."/>
        </authorList>
    </citation>
    <scope>NUCLEOTIDE SEQUENCE [LARGE SCALE GENOMIC DNA]</scope>
    <source>
        <strain evidence="2 3">S2-26</strain>
    </source>
</reference>
<keyword evidence="3" id="KW-1185">Reference proteome</keyword>
<dbReference type="AlphaFoldDB" id="A0A5C8ZQ02"/>
<feature type="compositionally biased region" description="Low complexity" evidence="1">
    <location>
        <begin position="77"/>
        <end position="91"/>
    </location>
</feature>
<dbReference type="EMBL" id="VRYZ01000006">
    <property type="protein sequence ID" value="TXS90508.1"/>
    <property type="molecule type" value="Genomic_DNA"/>
</dbReference>
<name>A0A5C8ZQ02_9GAMM</name>
<protein>
    <submittedName>
        <fullName evidence="2">VWA domain-containing protein</fullName>
    </submittedName>
</protein>
<evidence type="ECO:0000313" key="3">
    <source>
        <dbReference type="Proteomes" id="UP000321933"/>
    </source>
</evidence>
<dbReference type="InterPro" id="IPR008912">
    <property type="entry name" value="Uncharacterised_CoxE"/>
</dbReference>
<dbReference type="SUPFAM" id="SSF53300">
    <property type="entry name" value="vWA-like"/>
    <property type="match status" value="1"/>
</dbReference>
<accession>A0A5C8ZQ02</accession>
<dbReference type="InterPro" id="IPR036465">
    <property type="entry name" value="vWFA_dom_sf"/>
</dbReference>
<organism evidence="2 3">
    <name type="scientific">Parahaliea aestuarii</name>
    <dbReference type="NCBI Taxonomy" id="1852021"/>
    <lineage>
        <taxon>Bacteria</taxon>
        <taxon>Pseudomonadati</taxon>
        <taxon>Pseudomonadota</taxon>
        <taxon>Gammaproteobacteria</taxon>
        <taxon>Cellvibrionales</taxon>
        <taxon>Halieaceae</taxon>
        <taxon>Parahaliea</taxon>
    </lineage>
</organism>
<dbReference type="PIRSF" id="PIRSF010256">
    <property type="entry name" value="CoxE_vWa"/>
    <property type="match status" value="1"/>
</dbReference>
<proteinExistence type="predicted"/>
<dbReference type="PANTHER" id="PTHR39338:SF5">
    <property type="entry name" value="BLR6139 PROTEIN"/>
    <property type="match status" value="1"/>
</dbReference>
<dbReference type="PANTHER" id="PTHR39338">
    <property type="entry name" value="BLL5662 PROTEIN-RELATED"/>
    <property type="match status" value="1"/>
</dbReference>
<dbReference type="Pfam" id="PF05762">
    <property type="entry name" value="VWA_CoxE"/>
    <property type="match status" value="1"/>
</dbReference>
<dbReference type="InterPro" id="IPR011195">
    <property type="entry name" value="UCP010256"/>
</dbReference>
<dbReference type="OrthoDB" id="9790469at2"/>
<dbReference type="RefSeq" id="WP_148065034.1">
    <property type="nucleotide sequence ID" value="NZ_VRYZ01000006.1"/>
</dbReference>